<evidence type="ECO:0000313" key="1">
    <source>
        <dbReference type="EMBL" id="GAA0373961.1"/>
    </source>
</evidence>
<evidence type="ECO:0008006" key="3">
    <source>
        <dbReference type="Google" id="ProtNLM"/>
    </source>
</evidence>
<gene>
    <name evidence="1" type="ORF">GCM10009092_42740</name>
</gene>
<evidence type="ECO:0000313" key="2">
    <source>
        <dbReference type="Proteomes" id="UP001501757"/>
    </source>
</evidence>
<dbReference type="Proteomes" id="UP001501757">
    <property type="component" value="Unassembled WGS sequence"/>
</dbReference>
<dbReference type="InterPro" id="IPR043129">
    <property type="entry name" value="ATPase_NBD"/>
</dbReference>
<sequence length="309" mass="35011">MMRLGWGDVLKSRFRKPANYYSVGLEFGQRSLLLSLLALKDGQPYWVAQHKIDIHDWQSGLTDWVNDNRAQNTPCHLVFSTNRYQLLQVERPAVPDSELVQALRWSVKELLATEEDMLVDYFDMPAQATGMNKINLVAVPRILVEEVVEGVHSAGLTLNSIGIEELSQCDLLEACAEAQITLLQEPGEEISLSIIKDEKLYFTRRLRGYEQLSSYGLEQIHQGVADSLSLEIQRSMDYFDSQLRQAPVKRLLVCIDTPFLDELSQLLQQATLLETQVIEPRLTKEDGLIFSSESVTSLGAAMRQMHEGQ</sequence>
<dbReference type="SUPFAM" id="SSF53067">
    <property type="entry name" value="Actin-like ATPase domain"/>
    <property type="match status" value="1"/>
</dbReference>
<keyword evidence="2" id="KW-1185">Reference proteome</keyword>
<dbReference type="EMBL" id="BAAAEI010000031">
    <property type="protein sequence ID" value="GAA0373961.1"/>
    <property type="molecule type" value="Genomic_DNA"/>
</dbReference>
<organism evidence="1 2">
    <name type="scientific">Bowmanella denitrificans</name>
    <dbReference type="NCBI Taxonomy" id="366582"/>
    <lineage>
        <taxon>Bacteria</taxon>
        <taxon>Pseudomonadati</taxon>
        <taxon>Pseudomonadota</taxon>
        <taxon>Gammaproteobacteria</taxon>
        <taxon>Alteromonadales</taxon>
        <taxon>Alteromonadaceae</taxon>
        <taxon>Bowmanella</taxon>
    </lineage>
</organism>
<dbReference type="Gene3D" id="3.30.420.40">
    <property type="match status" value="2"/>
</dbReference>
<comment type="caution">
    <text evidence="1">The sequence shown here is derived from an EMBL/GenBank/DDBJ whole genome shotgun (WGS) entry which is preliminary data.</text>
</comment>
<accession>A0ABN0XVG2</accession>
<dbReference type="Gene3D" id="3.30.1490.300">
    <property type="match status" value="1"/>
</dbReference>
<reference evidence="1 2" key="1">
    <citation type="journal article" date="2019" name="Int. J. Syst. Evol. Microbiol.">
        <title>The Global Catalogue of Microorganisms (GCM) 10K type strain sequencing project: providing services to taxonomists for standard genome sequencing and annotation.</title>
        <authorList>
            <consortium name="The Broad Institute Genomics Platform"/>
            <consortium name="The Broad Institute Genome Sequencing Center for Infectious Disease"/>
            <person name="Wu L."/>
            <person name="Ma J."/>
        </authorList>
    </citation>
    <scope>NUCLEOTIDE SEQUENCE [LARGE SCALE GENOMIC DNA]</scope>
    <source>
        <strain evidence="1 2">JCM 13378</strain>
    </source>
</reference>
<proteinExistence type="predicted"/>
<name>A0ABN0XVG2_9ALTE</name>
<protein>
    <recommendedName>
        <fullName evidence="3">MSHA biogenesis protein MshI</fullName>
    </recommendedName>
</protein>